<evidence type="ECO:0000313" key="12">
    <source>
        <dbReference type="EMBL" id="SFV52560.1"/>
    </source>
</evidence>
<dbReference type="InterPro" id="IPR003594">
    <property type="entry name" value="HATPase_dom"/>
</dbReference>
<dbReference type="CDD" id="cd00082">
    <property type="entry name" value="HisKA"/>
    <property type="match status" value="1"/>
</dbReference>
<dbReference type="InterPro" id="IPR004358">
    <property type="entry name" value="Sig_transdc_His_kin-like_C"/>
</dbReference>
<reference evidence="12" key="1">
    <citation type="submission" date="2016-10" db="EMBL/GenBank/DDBJ databases">
        <authorList>
            <person name="de Groot N.N."/>
        </authorList>
    </citation>
    <scope>NUCLEOTIDE SEQUENCE</scope>
</reference>
<proteinExistence type="predicted"/>
<dbReference type="AlphaFoldDB" id="A0A1W1BG78"/>
<dbReference type="SMART" id="SM00387">
    <property type="entry name" value="HATPase_c"/>
    <property type="match status" value="1"/>
</dbReference>
<dbReference type="PANTHER" id="PTHR45436:SF5">
    <property type="entry name" value="SENSOR HISTIDINE KINASE TRCS"/>
    <property type="match status" value="1"/>
</dbReference>
<dbReference type="InterPro" id="IPR050428">
    <property type="entry name" value="TCS_sensor_his_kinase"/>
</dbReference>
<keyword evidence="7 12" id="KW-0418">Kinase</keyword>
<accession>A0A1W1BG78</accession>
<keyword evidence="4" id="KW-0597">Phosphoprotein</keyword>
<evidence type="ECO:0000256" key="10">
    <source>
        <dbReference type="SAM" id="Phobius"/>
    </source>
</evidence>
<sequence>MLKHEKKAFWKFFSIYFGSVALLILVAGYFYFGEQKKILIKKEHFSMIEHVRKIKMNQYELDTKGITHSVTYKEIPAFNINNFTIKENYFESYLPYSWKSGYYMVRKDKTSFYEELFRIKSTIVLTQLLLLALFAIISFFLSRRALRPMQEAITKLDNFSKDLIHDLNTPVTSILLNTKILEKTLEEESKALRRIKTSAKEIGELHNNLTILLQEETMIMKEENLFDLIDDVVSTQESLYPDIKIELQRSELLVRVNADALKQVLSNIFSNACKYNKKEGHVKVYTKGKTLYVEDSGVGIQKPQNIFKRNYTEQISGHGIGLDIVKRLCDSMDINISASSVVGEGTLIVIQF</sequence>
<dbReference type="Gene3D" id="3.30.565.10">
    <property type="entry name" value="Histidine kinase-like ATPase, C-terminal domain"/>
    <property type="match status" value="1"/>
</dbReference>
<evidence type="ECO:0000256" key="4">
    <source>
        <dbReference type="ARBA" id="ARBA00022553"/>
    </source>
</evidence>
<evidence type="ECO:0000256" key="2">
    <source>
        <dbReference type="ARBA" id="ARBA00004370"/>
    </source>
</evidence>
<dbReference type="EC" id="2.7.13.3" evidence="3"/>
<dbReference type="InterPro" id="IPR036097">
    <property type="entry name" value="HisK_dim/P_sf"/>
</dbReference>
<evidence type="ECO:0000256" key="9">
    <source>
        <dbReference type="ARBA" id="ARBA00023136"/>
    </source>
</evidence>
<gene>
    <name evidence="12" type="ORF">MNB_SM-4-162</name>
</gene>
<comment type="catalytic activity">
    <reaction evidence="1">
        <text>ATP + protein L-histidine = ADP + protein N-phospho-L-histidine.</text>
        <dbReference type="EC" id="2.7.13.3"/>
    </reaction>
</comment>
<name>A0A1W1BG78_9ZZZZ</name>
<organism evidence="12">
    <name type="scientific">hydrothermal vent metagenome</name>
    <dbReference type="NCBI Taxonomy" id="652676"/>
    <lineage>
        <taxon>unclassified sequences</taxon>
        <taxon>metagenomes</taxon>
        <taxon>ecological metagenomes</taxon>
    </lineage>
</organism>
<dbReference type="GO" id="GO:0005886">
    <property type="term" value="C:plasma membrane"/>
    <property type="evidence" value="ECO:0007669"/>
    <property type="project" value="TreeGrafter"/>
</dbReference>
<feature type="transmembrane region" description="Helical" evidence="10">
    <location>
        <begin position="12"/>
        <end position="32"/>
    </location>
</feature>
<keyword evidence="5" id="KW-0808">Transferase</keyword>
<evidence type="ECO:0000256" key="5">
    <source>
        <dbReference type="ARBA" id="ARBA00022679"/>
    </source>
</evidence>
<evidence type="ECO:0000256" key="1">
    <source>
        <dbReference type="ARBA" id="ARBA00000085"/>
    </source>
</evidence>
<keyword evidence="8 10" id="KW-1133">Transmembrane helix</keyword>
<protein>
    <recommendedName>
        <fullName evidence="3">histidine kinase</fullName>
        <ecNumber evidence="3">2.7.13.3</ecNumber>
    </recommendedName>
</protein>
<feature type="domain" description="Histidine kinase" evidence="11">
    <location>
        <begin position="162"/>
        <end position="352"/>
    </location>
</feature>
<feature type="transmembrane region" description="Helical" evidence="10">
    <location>
        <begin position="122"/>
        <end position="141"/>
    </location>
</feature>
<evidence type="ECO:0000256" key="8">
    <source>
        <dbReference type="ARBA" id="ARBA00022989"/>
    </source>
</evidence>
<dbReference type="Gene3D" id="1.10.287.130">
    <property type="match status" value="1"/>
</dbReference>
<comment type="subcellular location">
    <subcellularLocation>
        <location evidence="2">Membrane</location>
    </subcellularLocation>
</comment>
<dbReference type="Pfam" id="PF02518">
    <property type="entry name" value="HATPase_c"/>
    <property type="match status" value="1"/>
</dbReference>
<keyword evidence="6 10" id="KW-0812">Transmembrane</keyword>
<evidence type="ECO:0000256" key="6">
    <source>
        <dbReference type="ARBA" id="ARBA00022692"/>
    </source>
</evidence>
<evidence type="ECO:0000256" key="3">
    <source>
        <dbReference type="ARBA" id="ARBA00012438"/>
    </source>
</evidence>
<dbReference type="SUPFAM" id="SSF47384">
    <property type="entry name" value="Homodimeric domain of signal transducing histidine kinase"/>
    <property type="match status" value="1"/>
</dbReference>
<dbReference type="InterPro" id="IPR005467">
    <property type="entry name" value="His_kinase_dom"/>
</dbReference>
<dbReference type="PRINTS" id="PR00344">
    <property type="entry name" value="BCTRLSENSOR"/>
</dbReference>
<dbReference type="PANTHER" id="PTHR45436">
    <property type="entry name" value="SENSOR HISTIDINE KINASE YKOH"/>
    <property type="match status" value="1"/>
</dbReference>
<evidence type="ECO:0000256" key="7">
    <source>
        <dbReference type="ARBA" id="ARBA00022777"/>
    </source>
</evidence>
<dbReference type="SMART" id="SM00388">
    <property type="entry name" value="HisKA"/>
    <property type="match status" value="1"/>
</dbReference>
<dbReference type="InterPro" id="IPR003661">
    <property type="entry name" value="HisK_dim/P_dom"/>
</dbReference>
<dbReference type="InterPro" id="IPR036890">
    <property type="entry name" value="HATPase_C_sf"/>
</dbReference>
<dbReference type="PROSITE" id="PS50109">
    <property type="entry name" value="HIS_KIN"/>
    <property type="match status" value="1"/>
</dbReference>
<dbReference type="GO" id="GO:0000155">
    <property type="term" value="F:phosphorelay sensor kinase activity"/>
    <property type="evidence" value="ECO:0007669"/>
    <property type="project" value="InterPro"/>
</dbReference>
<dbReference type="SUPFAM" id="SSF55874">
    <property type="entry name" value="ATPase domain of HSP90 chaperone/DNA topoisomerase II/histidine kinase"/>
    <property type="match status" value="1"/>
</dbReference>
<keyword evidence="9 10" id="KW-0472">Membrane</keyword>
<dbReference type="Pfam" id="PF00512">
    <property type="entry name" value="HisKA"/>
    <property type="match status" value="1"/>
</dbReference>
<evidence type="ECO:0000259" key="11">
    <source>
        <dbReference type="PROSITE" id="PS50109"/>
    </source>
</evidence>
<dbReference type="EMBL" id="FPHF01000018">
    <property type="protein sequence ID" value="SFV52560.1"/>
    <property type="molecule type" value="Genomic_DNA"/>
</dbReference>